<dbReference type="Proteomes" id="UP000192257">
    <property type="component" value="Unassembled WGS sequence"/>
</dbReference>
<keyword evidence="4 6" id="KW-0378">Hydrolase</keyword>
<gene>
    <name evidence="6" type="ORF">TM35_000302560</name>
</gene>
<evidence type="ECO:0000256" key="4">
    <source>
        <dbReference type="ARBA" id="ARBA00022801"/>
    </source>
</evidence>
<comment type="similarity">
    <text evidence="2">Belongs to the glycosyl hydrolase 3 family.</text>
</comment>
<dbReference type="FunFam" id="2.60.40.10:FF:000495">
    <property type="entry name" value="Periplasmic beta-glucosidase"/>
    <property type="match status" value="1"/>
</dbReference>
<feature type="non-terminal residue" evidence="6">
    <location>
        <position position="1"/>
    </location>
</feature>
<accession>A0A1X0NNB4</accession>
<evidence type="ECO:0000256" key="3">
    <source>
        <dbReference type="ARBA" id="ARBA00012744"/>
    </source>
</evidence>
<proteinExistence type="inferred from homology"/>
<comment type="caution">
    <text evidence="6">The sequence shown here is derived from an EMBL/GenBank/DDBJ whole genome shotgun (WGS) entry which is preliminary data.</text>
</comment>
<evidence type="ECO:0000256" key="2">
    <source>
        <dbReference type="ARBA" id="ARBA00005336"/>
    </source>
</evidence>
<dbReference type="STRING" id="67003.A0A1X0NNB4"/>
<dbReference type="GO" id="GO:0008422">
    <property type="term" value="F:beta-glucosidase activity"/>
    <property type="evidence" value="ECO:0007669"/>
    <property type="project" value="UniProtKB-EC"/>
</dbReference>
<evidence type="ECO:0000256" key="1">
    <source>
        <dbReference type="ARBA" id="ARBA00000448"/>
    </source>
</evidence>
<reference evidence="6 7" key="1">
    <citation type="submission" date="2017-03" db="EMBL/GenBank/DDBJ databases">
        <title>An alternative strategy for trypanosome survival in the mammalian bloodstream revealed through genome and transcriptome analysis of the ubiquitous bovine parasite Trypanosoma (Megatrypanum) theileri.</title>
        <authorList>
            <person name="Kelly S."/>
            <person name="Ivens A."/>
            <person name="Mott A."/>
            <person name="O'Neill E."/>
            <person name="Emms D."/>
            <person name="Macleod O."/>
            <person name="Voorheis P."/>
            <person name="Matthews J."/>
            <person name="Matthews K."/>
            <person name="Carrington M."/>
        </authorList>
    </citation>
    <scope>NUCLEOTIDE SEQUENCE [LARGE SCALE GENOMIC DNA]</scope>
    <source>
        <strain evidence="6">Edinburgh</strain>
    </source>
</reference>
<dbReference type="PANTHER" id="PTHR42715:SF10">
    <property type="entry name" value="BETA-GLUCOSIDASE"/>
    <property type="match status" value="1"/>
</dbReference>
<dbReference type="SMART" id="SM01217">
    <property type="entry name" value="Fn3_like"/>
    <property type="match status" value="1"/>
</dbReference>
<dbReference type="InterPro" id="IPR026891">
    <property type="entry name" value="Fn3-like"/>
</dbReference>
<dbReference type="Gene3D" id="3.40.50.1700">
    <property type="entry name" value="Glycoside hydrolase family 3 C-terminal domain"/>
    <property type="match status" value="1"/>
</dbReference>
<sequence>VLFAVCCPSGRLAETFPKRLEDTPTFPFYPEKEDAVYREGIFVGYRYYDIKRIEPLFPFGHGLSYTEFQYSDLAVEVKHTKKENQSDTTLDGGAQDVLVLVSLTVKNTGKMAGKEVVQLYVQDVYAPVLRPEKELKEFAKVLLQPGESKRVTFELNRRSFAYYDEKAKEWRVHDGKYTILVGASSRDIRLQAQVEAFHEKVNDIPEIHRNIAIKEAFRFPETVQQARELMNRLGISGMTEGTPFYELFSNFSIRAVCRMVGVNDEEMEGFLQKLRLASSKAKAKGSNGAE</sequence>
<comment type="catalytic activity">
    <reaction evidence="1">
        <text>Hydrolysis of terminal, non-reducing beta-D-glucosyl residues with release of beta-D-glucose.</text>
        <dbReference type="EC" id="3.2.1.21"/>
    </reaction>
</comment>
<evidence type="ECO:0000259" key="5">
    <source>
        <dbReference type="SMART" id="SM01217"/>
    </source>
</evidence>
<dbReference type="EMBL" id="NBCO01000030">
    <property type="protein sequence ID" value="ORC86216.1"/>
    <property type="molecule type" value="Genomic_DNA"/>
</dbReference>
<evidence type="ECO:0000313" key="6">
    <source>
        <dbReference type="EMBL" id="ORC86216.1"/>
    </source>
</evidence>
<dbReference type="Gene3D" id="2.60.40.10">
    <property type="entry name" value="Immunoglobulins"/>
    <property type="match status" value="1"/>
</dbReference>
<dbReference type="GO" id="GO:0005975">
    <property type="term" value="P:carbohydrate metabolic process"/>
    <property type="evidence" value="ECO:0007669"/>
    <property type="project" value="InterPro"/>
</dbReference>
<dbReference type="VEuPathDB" id="TriTrypDB:TM35_000302560"/>
<protein>
    <recommendedName>
        <fullName evidence="3">beta-glucosidase</fullName>
        <ecNumber evidence="3">3.2.1.21</ecNumber>
    </recommendedName>
</protein>
<keyword evidence="7" id="KW-1185">Reference proteome</keyword>
<dbReference type="GeneID" id="39988359"/>
<dbReference type="OrthoDB" id="276618at2759"/>
<dbReference type="InterPro" id="IPR013783">
    <property type="entry name" value="Ig-like_fold"/>
</dbReference>
<name>A0A1X0NNB4_9TRYP</name>
<feature type="domain" description="Fibronectin type III-like" evidence="5">
    <location>
        <begin position="115"/>
        <end position="185"/>
    </location>
</feature>
<dbReference type="InterPro" id="IPR036881">
    <property type="entry name" value="Glyco_hydro_3_C_sf"/>
</dbReference>
<dbReference type="InterPro" id="IPR050288">
    <property type="entry name" value="Cellulose_deg_GH3"/>
</dbReference>
<evidence type="ECO:0000313" key="7">
    <source>
        <dbReference type="Proteomes" id="UP000192257"/>
    </source>
</evidence>
<dbReference type="SUPFAM" id="SSF52279">
    <property type="entry name" value="Beta-D-glucan exohydrolase, C-terminal domain"/>
    <property type="match status" value="1"/>
</dbReference>
<dbReference type="RefSeq" id="XP_028880282.1">
    <property type="nucleotide sequence ID" value="XM_029028579.1"/>
</dbReference>
<organism evidence="6 7">
    <name type="scientific">Trypanosoma theileri</name>
    <dbReference type="NCBI Taxonomy" id="67003"/>
    <lineage>
        <taxon>Eukaryota</taxon>
        <taxon>Discoba</taxon>
        <taxon>Euglenozoa</taxon>
        <taxon>Kinetoplastea</taxon>
        <taxon>Metakinetoplastina</taxon>
        <taxon>Trypanosomatida</taxon>
        <taxon>Trypanosomatidae</taxon>
        <taxon>Trypanosoma</taxon>
    </lineage>
</organism>
<dbReference type="Pfam" id="PF14310">
    <property type="entry name" value="Fn3-like"/>
    <property type="match status" value="1"/>
</dbReference>
<dbReference type="AlphaFoldDB" id="A0A1X0NNB4"/>
<dbReference type="EC" id="3.2.1.21" evidence="3"/>
<dbReference type="PANTHER" id="PTHR42715">
    <property type="entry name" value="BETA-GLUCOSIDASE"/>
    <property type="match status" value="1"/>
</dbReference>